<organism evidence="1 2">
    <name type="scientific">Muricoccus vinaceus</name>
    <dbReference type="NCBI Taxonomy" id="424704"/>
    <lineage>
        <taxon>Bacteria</taxon>
        <taxon>Pseudomonadati</taxon>
        <taxon>Pseudomonadota</taxon>
        <taxon>Alphaproteobacteria</taxon>
        <taxon>Acetobacterales</taxon>
        <taxon>Roseomonadaceae</taxon>
        <taxon>Muricoccus</taxon>
    </lineage>
</organism>
<accession>A0ABV6IQL9</accession>
<dbReference type="Proteomes" id="UP001589789">
    <property type="component" value="Unassembled WGS sequence"/>
</dbReference>
<evidence type="ECO:0000313" key="1">
    <source>
        <dbReference type="EMBL" id="MFC0385910.1"/>
    </source>
</evidence>
<sequence>MAQLATALDAHLSEIMRDPATVKRFAALGLEPVYAGADEFRRFIAADVTRNSELPRSANFQPD</sequence>
<comment type="caution">
    <text evidence="1">The sequence shown here is derived from an EMBL/GenBank/DDBJ whole genome shotgun (WGS) entry which is preliminary data.</text>
</comment>
<dbReference type="InterPro" id="IPR042100">
    <property type="entry name" value="Bug_dom1"/>
</dbReference>
<protein>
    <submittedName>
        <fullName evidence="1">Uncharacterized protein</fullName>
    </submittedName>
</protein>
<dbReference type="RefSeq" id="WP_377050051.1">
    <property type="nucleotide sequence ID" value="NZ_JBHLVZ010000019.1"/>
</dbReference>
<evidence type="ECO:0000313" key="2">
    <source>
        <dbReference type="Proteomes" id="UP001589789"/>
    </source>
</evidence>
<proteinExistence type="predicted"/>
<reference evidence="1 2" key="1">
    <citation type="submission" date="2024-09" db="EMBL/GenBank/DDBJ databases">
        <authorList>
            <person name="Sun Q."/>
            <person name="Mori K."/>
        </authorList>
    </citation>
    <scope>NUCLEOTIDE SEQUENCE [LARGE SCALE GENOMIC DNA]</scope>
    <source>
        <strain evidence="1 2">CCM 7468</strain>
    </source>
</reference>
<gene>
    <name evidence="1" type="ORF">ACFFIC_10165</name>
</gene>
<name>A0ABV6IQL9_9PROT</name>
<keyword evidence="2" id="KW-1185">Reference proteome</keyword>
<dbReference type="Gene3D" id="3.40.190.150">
    <property type="entry name" value="Bordetella uptake gene, domain 1"/>
    <property type="match status" value="1"/>
</dbReference>
<dbReference type="EMBL" id="JBHLVZ010000019">
    <property type="protein sequence ID" value="MFC0385910.1"/>
    <property type="molecule type" value="Genomic_DNA"/>
</dbReference>